<dbReference type="OrthoDB" id="5660168at2"/>
<evidence type="ECO:0000313" key="5">
    <source>
        <dbReference type="EMBL" id="EDP46001.1"/>
    </source>
</evidence>
<dbReference type="GO" id="GO:0046930">
    <property type="term" value="C:pore complex"/>
    <property type="evidence" value="ECO:0007669"/>
    <property type="project" value="UniProtKB-KW"/>
</dbReference>
<comment type="caution">
    <text evidence="5">The sequence shown here is derived from an EMBL/GenBank/DDBJ whole genome shotgun (WGS) entry which is preliminary data.</text>
</comment>
<keyword evidence="2" id="KW-0626">Porin</keyword>
<organism evidence="5 6">
    <name type="scientific">Rickettsiella grylli</name>
    <dbReference type="NCBI Taxonomy" id="59196"/>
    <lineage>
        <taxon>Bacteria</taxon>
        <taxon>Pseudomonadati</taxon>
        <taxon>Pseudomonadota</taxon>
        <taxon>Gammaproteobacteria</taxon>
        <taxon>Legionellales</taxon>
        <taxon>Coxiellaceae</taxon>
        <taxon>Rickettsiella</taxon>
    </lineage>
</organism>
<protein>
    <recommendedName>
        <fullName evidence="4">Outer membrane protein OmpA-like transmembrane domain-containing protein</fullName>
    </recommendedName>
</protein>
<dbReference type="STRING" id="59196.RICGR_0767"/>
<evidence type="ECO:0000259" key="4">
    <source>
        <dbReference type="Pfam" id="PF01389"/>
    </source>
</evidence>
<reference evidence="5" key="2">
    <citation type="submission" date="2007-10" db="EMBL/GenBank/DDBJ databases">
        <authorList>
            <person name="Myers G.S."/>
        </authorList>
    </citation>
    <scope>NUCLEOTIDE SEQUENCE [LARGE SCALE GENOMIC DNA]</scope>
</reference>
<keyword evidence="2" id="KW-0406">Ion transport</keyword>
<dbReference type="eggNOG" id="COG3637">
    <property type="taxonomic scope" value="Bacteria"/>
</dbReference>
<proteinExistence type="inferred from homology"/>
<gene>
    <name evidence="5" type="ORF">RICGR_0767</name>
</gene>
<dbReference type="GO" id="GO:0015288">
    <property type="term" value="F:porin activity"/>
    <property type="evidence" value="ECO:0007669"/>
    <property type="project" value="UniProtKB-KW"/>
</dbReference>
<comment type="similarity">
    <text evidence="1">Belongs to the outer membrane OOP (TC 1.B.6) superfamily. OmpA family.</text>
</comment>
<keyword evidence="6" id="KW-1185">Reference proteome</keyword>
<evidence type="ECO:0000256" key="2">
    <source>
        <dbReference type="ARBA" id="ARBA00023114"/>
    </source>
</evidence>
<dbReference type="InterPro" id="IPR011250">
    <property type="entry name" value="OMP/PagP_B-barrel"/>
</dbReference>
<feature type="domain" description="Outer membrane protein OmpA-like transmembrane" evidence="4">
    <location>
        <begin position="25"/>
        <end position="215"/>
    </location>
</feature>
<dbReference type="AlphaFoldDB" id="A8PMM1"/>
<dbReference type="RefSeq" id="WP_006034988.1">
    <property type="nucleotide sequence ID" value="NZ_AAQJ02000001.1"/>
</dbReference>
<keyword evidence="3" id="KW-0732">Signal</keyword>
<dbReference type="EMBL" id="AAQJ02000001">
    <property type="protein sequence ID" value="EDP46001.1"/>
    <property type="molecule type" value="Genomic_DNA"/>
</dbReference>
<feature type="chain" id="PRO_5002726986" description="Outer membrane protein OmpA-like transmembrane domain-containing protein" evidence="3">
    <location>
        <begin position="24"/>
        <end position="215"/>
    </location>
</feature>
<keyword evidence="2" id="KW-0812">Transmembrane</keyword>
<dbReference type="InterPro" id="IPR000498">
    <property type="entry name" value="OmpA-like_TM_dom"/>
</dbReference>
<accession>A8PMM1</accession>
<reference evidence="5" key="1">
    <citation type="submission" date="2006-04" db="EMBL/GenBank/DDBJ databases">
        <authorList>
            <person name="Seshadri R."/>
            <person name="Federici B.A."/>
        </authorList>
    </citation>
    <scope>NUCLEOTIDE SEQUENCE [LARGE SCALE GENOMIC DNA]</scope>
</reference>
<evidence type="ECO:0000256" key="3">
    <source>
        <dbReference type="SAM" id="SignalP"/>
    </source>
</evidence>
<evidence type="ECO:0000313" key="6">
    <source>
        <dbReference type="Proteomes" id="UP000054075"/>
    </source>
</evidence>
<feature type="signal peptide" evidence="3">
    <location>
        <begin position="1"/>
        <end position="23"/>
    </location>
</feature>
<dbReference type="GO" id="GO:0009279">
    <property type="term" value="C:cell outer membrane"/>
    <property type="evidence" value="ECO:0007669"/>
    <property type="project" value="InterPro"/>
</dbReference>
<keyword evidence="2" id="KW-0813">Transport</keyword>
<name>A8PMM1_9COXI</name>
<dbReference type="SUPFAM" id="SSF56925">
    <property type="entry name" value="OMPA-like"/>
    <property type="match status" value="1"/>
</dbReference>
<dbReference type="Gene3D" id="2.40.160.20">
    <property type="match status" value="1"/>
</dbReference>
<sequence>MFKKIIRMGVFGVSALSVIAAHASGIYVTGQAGYANNHLGKHLTQLFQSRANGESPGFTMNNIGLAGRLAIGYQVNPYFATELGYLRLENQKGRAFDNPPPYLAPATETLKQNAIDVAAKGILPVTDKLNVYGKLGVAYLTSTITSHFGDVKDNQNAWFGVKKHIFAPEAAVGASYNLTPNVFVDTSLTHIQTIGYKHKPGNIDFATVGIGYTFG</sequence>
<dbReference type="Proteomes" id="UP000054075">
    <property type="component" value="Unassembled WGS sequence"/>
</dbReference>
<evidence type="ECO:0000256" key="1">
    <source>
        <dbReference type="ARBA" id="ARBA00005710"/>
    </source>
</evidence>
<dbReference type="Pfam" id="PF01389">
    <property type="entry name" value="OmpA_membrane"/>
    <property type="match status" value="1"/>
</dbReference>